<organism evidence="3 4">
    <name type="scientific">Endozoicomonas lisbonensis</name>
    <dbReference type="NCBI Taxonomy" id="3120522"/>
    <lineage>
        <taxon>Bacteria</taxon>
        <taxon>Pseudomonadati</taxon>
        <taxon>Pseudomonadota</taxon>
        <taxon>Gammaproteobacteria</taxon>
        <taxon>Oceanospirillales</taxon>
        <taxon>Endozoicomonadaceae</taxon>
        <taxon>Endozoicomonas</taxon>
    </lineage>
</organism>
<reference evidence="3 4" key="1">
    <citation type="submission" date="2024-06" db="EMBL/GenBank/DDBJ databases">
        <title>Genomic Encyclopedia of Type Strains, Phase V (KMG-V): Genome sequencing to study the core and pangenomes of soil and plant-associated prokaryotes.</title>
        <authorList>
            <person name="Whitman W."/>
        </authorList>
    </citation>
    <scope>NUCLEOTIDE SEQUENCE [LARGE SCALE GENOMIC DNA]</scope>
    <source>
        <strain evidence="3 4">NE40</strain>
    </source>
</reference>
<keyword evidence="4" id="KW-1185">Reference proteome</keyword>
<evidence type="ECO:0000256" key="2">
    <source>
        <dbReference type="SAM" id="MobiDB-lite"/>
    </source>
</evidence>
<sequence length="255" mass="28473">MSDSATPESSTTIPALSHESTHESPHESPHDNTRDELTPAEVADYLQQNPEFFMGQDELLMSLALPHHRGSAISLYERQLALLRDRNDELKQRLNRLVSVAHDNDRLFDNSRRLVLALIESNDLEQVTETLRDGLENDFGVEFHALILFNKQPVESPVRTENQDVANSVLGDLLVSLNGGQKVVCGRMAEKELEFLFPNDHPSIGSVALSPLNFPDSVGVLALGSRDENHFRASMGNLFLGYLSDVLCRVLSRFL</sequence>
<gene>
    <name evidence="3" type="ORF">V5J35_002063</name>
</gene>
<feature type="coiled-coil region" evidence="1">
    <location>
        <begin position="73"/>
        <end position="100"/>
    </location>
</feature>
<dbReference type="PANTHER" id="PTHR38765:SF1">
    <property type="entry name" value="DUF484 DOMAIN-CONTAINING PROTEIN"/>
    <property type="match status" value="1"/>
</dbReference>
<dbReference type="InterPro" id="IPR029016">
    <property type="entry name" value="GAF-like_dom_sf"/>
</dbReference>
<dbReference type="Proteomes" id="UP001549366">
    <property type="component" value="Unassembled WGS sequence"/>
</dbReference>
<dbReference type="PANTHER" id="PTHR38765">
    <property type="entry name" value="DUF484 DOMAIN-CONTAINING PROTEIN"/>
    <property type="match status" value="1"/>
</dbReference>
<feature type="compositionally biased region" description="Polar residues" evidence="2">
    <location>
        <begin position="1"/>
        <end position="14"/>
    </location>
</feature>
<name>A0ABV2SI09_9GAMM</name>
<dbReference type="RefSeq" id="WP_354011151.1">
    <property type="nucleotide sequence ID" value="NZ_JBEWTA010000001.1"/>
</dbReference>
<dbReference type="InterPro" id="IPR007435">
    <property type="entry name" value="DUF484"/>
</dbReference>
<dbReference type="Gene3D" id="3.30.450.40">
    <property type="match status" value="1"/>
</dbReference>
<dbReference type="EMBL" id="JBEWTB010000002">
    <property type="protein sequence ID" value="MET4756871.1"/>
    <property type="molecule type" value="Genomic_DNA"/>
</dbReference>
<proteinExistence type="predicted"/>
<accession>A0ABV2SI09</accession>
<evidence type="ECO:0000313" key="3">
    <source>
        <dbReference type="EMBL" id="MET4756871.1"/>
    </source>
</evidence>
<feature type="compositionally biased region" description="Basic and acidic residues" evidence="2">
    <location>
        <begin position="19"/>
        <end position="35"/>
    </location>
</feature>
<protein>
    <submittedName>
        <fullName evidence="3">Uncharacterized protein YigA (DUF484 family)</fullName>
    </submittedName>
</protein>
<comment type="caution">
    <text evidence="3">The sequence shown here is derived from an EMBL/GenBank/DDBJ whole genome shotgun (WGS) entry which is preliminary data.</text>
</comment>
<dbReference type="Pfam" id="PF04340">
    <property type="entry name" value="DUF484"/>
    <property type="match status" value="1"/>
</dbReference>
<feature type="region of interest" description="Disordered" evidence="2">
    <location>
        <begin position="1"/>
        <end position="35"/>
    </location>
</feature>
<evidence type="ECO:0000313" key="4">
    <source>
        <dbReference type="Proteomes" id="UP001549366"/>
    </source>
</evidence>
<evidence type="ECO:0000256" key="1">
    <source>
        <dbReference type="SAM" id="Coils"/>
    </source>
</evidence>
<keyword evidence="1" id="KW-0175">Coiled coil</keyword>